<dbReference type="EMBL" id="CAUYUJ010000658">
    <property type="protein sequence ID" value="CAK0791792.1"/>
    <property type="molecule type" value="Genomic_DNA"/>
</dbReference>
<name>A0ABN9PN22_9DINO</name>
<evidence type="ECO:0000313" key="2">
    <source>
        <dbReference type="EMBL" id="CAK0791792.1"/>
    </source>
</evidence>
<evidence type="ECO:0000256" key="1">
    <source>
        <dbReference type="SAM" id="MobiDB-lite"/>
    </source>
</evidence>
<sequence length="796" mass="90135">DVRAQWASLVRAVFVIVRLINRGRRQDIVDRFIKESYAPGAETSSATRMSSYPELARCCLHPKNRGHNYTVPVGRFRECLYCGAIWKAHRHAVKIGKSQLEDAIFRELNGPRRRPGANVDMVLCVASTSAGGAGDAVGCGQAERHFGMAKTACQNVSIEKVFGGECGITIRAADRANGWNMRALQPIDKLFGQRPDLKEESPRRDVLKMIDKWRPRLVIVQLPCALWTLLNRNIDYKDHPEVLGSLRGEEGCFRTFTRDIFKKQKSYGNRALLENPAPADSWREGVILELWKENYHFTSNMCMFGMVGKNGSPRQELVRWMGVLPWSPYLQLPTVSYDKPAQHAHQVCYAAPTMEEPRWRAIMSGVLDVMSHRNAQSAIIAKDSEMWKQVEELIPWQLLSIQAAVEPKENRDSQCQSQRPMSHNQKSYNFLMLNSVLVMIWFAGPRLAAEEMRAAPIVARVHQNLSRPLQPDFTRFLNGSDESQIAIDLSRRLRCSSCLRNVKPRRPSPAKIPYIGSFNARVGLDIFYLPDASHQTHKFLSILEVSGLLMVVVYCPWRDLAYVLEVSCMCWLSWAGSPDRVVRDRDGAFQSLFVEHMEEHEVLVEKPPSEFRWQSGRVEANIALWKHMAKRVIDDMQLVGPEDMKMMAPAIKQDPRIPDSITDIANSVVVHSAMTADAELAKRARFRVLADMAFTDYDRSESLKRSMLQVNRPCLGDYAAGDRAAFWRLPKNKKGKQFLARFIIARVIDGGSGGADDDNVWVQLSGHPILVSKEQLREAQGTEMSASDDSDLAELR</sequence>
<dbReference type="Proteomes" id="UP001189429">
    <property type="component" value="Unassembled WGS sequence"/>
</dbReference>
<feature type="non-terminal residue" evidence="2">
    <location>
        <position position="1"/>
    </location>
</feature>
<evidence type="ECO:0008006" key="4">
    <source>
        <dbReference type="Google" id="ProtNLM"/>
    </source>
</evidence>
<organism evidence="2 3">
    <name type="scientific">Prorocentrum cordatum</name>
    <dbReference type="NCBI Taxonomy" id="2364126"/>
    <lineage>
        <taxon>Eukaryota</taxon>
        <taxon>Sar</taxon>
        <taxon>Alveolata</taxon>
        <taxon>Dinophyceae</taxon>
        <taxon>Prorocentrales</taxon>
        <taxon>Prorocentraceae</taxon>
        <taxon>Prorocentrum</taxon>
    </lineage>
</organism>
<evidence type="ECO:0000313" key="3">
    <source>
        <dbReference type="Proteomes" id="UP001189429"/>
    </source>
</evidence>
<feature type="region of interest" description="Disordered" evidence="1">
    <location>
        <begin position="776"/>
        <end position="796"/>
    </location>
</feature>
<protein>
    <recommendedName>
        <fullName evidence="4">Integrase catalytic domain-containing protein</fullName>
    </recommendedName>
</protein>
<comment type="caution">
    <text evidence="2">The sequence shown here is derived from an EMBL/GenBank/DDBJ whole genome shotgun (WGS) entry which is preliminary data.</text>
</comment>
<feature type="compositionally biased region" description="Acidic residues" evidence="1">
    <location>
        <begin position="786"/>
        <end position="796"/>
    </location>
</feature>
<reference evidence="2" key="1">
    <citation type="submission" date="2023-10" db="EMBL/GenBank/DDBJ databases">
        <authorList>
            <person name="Chen Y."/>
            <person name="Shah S."/>
            <person name="Dougan E. K."/>
            <person name="Thang M."/>
            <person name="Chan C."/>
        </authorList>
    </citation>
    <scope>NUCLEOTIDE SEQUENCE [LARGE SCALE GENOMIC DNA]</scope>
</reference>
<accession>A0ABN9PN22</accession>
<feature type="non-terminal residue" evidence="2">
    <location>
        <position position="796"/>
    </location>
</feature>
<keyword evidence="3" id="KW-1185">Reference proteome</keyword>
<proteinExistence type="predicted"/>
<gene>
    <name evidence="2" type="ORF">PCOR1329_LOCUS2591</name>
</gene>